<dbReference type="InterPro" id="IPR006560">
    <property type="entry name" value="AWS_dom"/>
</dbReference>
<dbReference type="SMART" id="SM00317">
    <property type="entry name" value="SET"/>
    <property type="match status" value="1"/>
</dbReference>
<evidence type="ECO:0000256" key="3">
    <source>
        <dbReference type="ARBA" id="ARBA00012178"/>
    </source>
</evidence>
<feature type="compositionally biased region" description="Basic and acidic residues" evidence="15">
    <location>
        <begin position="821"/>
        <end position="845"/>
    </location>
</feature>
<feature type="region of interest" description="Disordered" evidence="15">
    <location>
        <begin position="1"/>
        <end position="24"/>
    </location>
</feature>
<comment type="subcellular location">
    <subcellularLocation>
        <location evidence="2">Chromosome</location>
    </subcellularLocation>
    <subcellularLocation>
        <location evidence="1">Nucleus</location>
    </subcellularLocation>
</comment>
<evidence type="ECO:0000256" key="14">
    <source>
        <dbReference type="ARBA" id="ARBA00047545"/>
    </source>
</evidence>
<feature type="compositionally biased region" description="Basic and acidic residues" evidence="15">
    <location>
        <begin position="628"/>
        <end position="637"/>
    </location>
</feature>
<evidence type="ECO:0000256" key="9">
    <source>
        <dbReference type="ARBA" id="ARBA00022691"/>
    </source>
</evidence>
<evidence type="ECO:0000256" key="4">
    <source>
        <dbReference type="ARBA" id="ARBA00018028"/>
    </source>
</evidence>
<evidence type="ECO:0000259" key="18">
    <source>
        <dbReference type="PROSITE" id="PS51215"/>
    </source>
</evidence>
<dbReference type="SMART" id="SM00508">
    <property type="entry name" value="PostSET"/>
    <property type="match status" value="1"/>
</dbReference>
<keyword evidence="10" id="KW-0805">Transcription regulation</keyword>
<evidence type="ECO:0000256" key="15">
    <source>
        <dbReference type="SAM" id="MobiDB-lite"/>
    </source>
</evidence>
<dbReference type="InterPro" id="IPR013257">
    <property type="entry name" value="SRI"/>
</dbReference>
<dbReference type="EC" id="2.1.1.359" evidence="3"/>
<keyword evidence="12" id="KW-0539">Nucleus</keyword>
<proteinExistence type="predicted"/>
<organism evidence="19 20">
    <name type="scientific">Somion occarium</name>
    <dbReference type="NCBI Taxonomy" id="3059160"/>
    <lineage>
        <taxon>Eukaryota</taxon>
        <taxon>Fungi</taxon>
        <taxon>Dikarya</taxon>
        <taxon>Basidiomycota</taxon>
        <taxon>Agaricomycotina</taxon>
        <taxon>Agaricomycetes</taxon>
        <taxon>Polyporales</taxon>
        <taxon>Cerrenaceae</taxon>
        <taxon>Somion</taxon>
    </lineage>
</organism>
<evidence type="ECO:0000313" key="19">
    <source>
        <dbReference type="EMBL" id="CAL1698156.1"/>
    </source>
</evidence>
<dbReference type="InterPro" id="IPR001214">
    <property type="entry name" value="SET_dom"/>
</dbReference>
<dbReference type="InterPro" id="IPR044437">
    <property type="entry name" value="SETD2/Set2_SET"/>
</dbReference>
<keyword evidence="8" id="KW-0808">Transferase</keyword>
<evidence type="ECO:0000256" key="12">
    <source>
        <dbReference type="ARBA" id="ARBA00023242"/>
    </source>
</evidence>
<keyword evidence="20" id="KW-1185">Reference proteome</keyword>
<dbReference type="Pfam" id="PF08236">
    <property type="entry name" value="SRI"/>
    <property type="match status" value="1"/>
</dbReference>
<feature type="region of interest" description="Disordered" evidence="15">
    <location>
        <begin position="628"/>
        <end position="653"/>
    </location>
</feature>
<dbReference type="InterPro" id="IPR038190">
    <property type="entry name" value="SRI_sf"/>
</dbReference>
<dbReference type="SMART" id="SM00570">
    <property type="entry name" value="AWS"/>
    <property type="match status" value="1"/>
</dbReference>
<evidence type="ECO:0000256" key="11">
    <source>
        <dbReference type="ARBA" id="ARBA00023163"/>
    </source>
</evidence>
<dbReference type="PROSITE" id="PS50868">
    <property type="entry name" value="POST_SET"/>
    <property type="match status" value="1"/>
</dbReference>
<feature type="domain" description="SET" evidence="16">
    <location>
        <begin position="207"/>
        <end position="324"/>
    </location>
</feature>
<feature type="region of interest" description="Disordered" evidence="15">
    <location>
        <begin position="59"/>
        <end position="116"/>
    </location>
</feature>
<evidence type="ECO:0000256" key="10">
    <source>
        <dbReference type="ARBA" id="ARBA00023015"/>
    </source>
</evidence>
<keyword evidence="7" id="KW-0489">Methyltransferase</keyword>
<dbReference type="InterPro" id="IPR050777">
    <property type="entry name" value="SET2_Histone-Lys_MeTrsfase"/>
</dbReference>
<evidence type="ECO:0000256" key="7">
    <source>
        <dbReference type="ARBA" id="ARBA00022603"/>
    </source>
</evidence>
<accession>A0ABP1CR66</accession>
<dbReference type="Gene3D" id="1.10.1740.100">
    <property type="entry name" value="Set2, Rpb1 interacting domain"/>
    <property type="match status" value="1"/>
</dbReference>
<evidence type="ECO:0000256" key="5">
    <source>
        <dbReference type="ARBA" id="ARBA00022454"/>
    </source>
</evidence>
<gene>
    <name evidence="19" type="ORF">GFSPODELE1_LOCUS2025</name>
</gene>
<dbReference type="PROSITE" id="PS50280">
    <property type="entry name" value="SET"/>
    <property type="match status" value="1"/>
</dbReference>
<dbReference type="CDD" id="cd19172">
    <property type="entry name" value="SET_SETD2"/>
    <property type="match status" value="1"/>
</dbReference>
<evidence type="ECO:0000256" key="6">
    <source>
        <dbReference type="ARBA" id="ARBA00022491"/>
    </source>
</evidence>
<dbReference type="PROSITE" id="PS51568">
    <property type="entry name" value="SAM_MT43_SET2_1"/>
    <property type="match status" value="1"/>
</dbReference>
<evidence type="ECO:0000256" key="8">
    <source>
        <dbReference type="ARBA" id="ARBA00022679"/>
    </source>
</evidence>
<evidence type="ECO:0000259" key="16">
    <source>
        <dbReference type="PROSITE" id="PS50280"/>
    </source>
</evidence>
<dbReference type="Pfam" id="PF00856">
    <property type="entry name" value="SET"/>
    <property type="match status" value="1"/>
</dbReference>
<keyword evidence="6" id="KW-0678">Repressor</keyword>
<feature type="region of interest" description="Disordered" evidence="15">
    <location>
        <begin position="739"/>
        <end position="857"/>
    </location>
</feature>
<dbReference type="SUPFAM" id="SSF82199">
    <property type="entry name" value="SET domain"/>
    <property type="match status" value="1"/>
</dbReference>
<keyword evidence="9" id="KW-0949">S-adenosyl-L-methionine</keyword>
<dbReference type="Proteomes" id="UP001497453">
    <property type="component" value="Chromosome 10"/>
</dbReference>
<protein>
    <recommendedName>
        <fullName evidence="4">Histone-lysine N-methyltransferase, H3 lysine-36 specific</fullName>
        <ecNumber evidence="3">2.1.1.359</ecNumber>
    </recommendedName>
    <alternativeName>
        <fullName evidence="13">SET domain-containing protein 2</fullName>
    </alternativeName>
</protein>
<evidence type="ECO:0000313" key="20">
    <source>
        <dbReference type="Proteomes" id="UP001497453"/>
    </source>
</evidence>
<keyword evidence="11" id="KW-0804">Transcription</keyword>
<comment type="catalytic activity">
    <reaction evidence="14">
        <text>L-lysyl(36)-[histone H3] + 3 S-adenosyl-L-methionine = N(6),N(6),N(6)-trimethyl-L-lysyl(36)-[histone H3] + 3 S-adenosyl-L-homocysteine + 3 H(+)</text>
        <dbReference type="Rhea" id="RHEA:60324"/>
        <dbReference type="Rhea" id="RHEA-COMP:9785"/>
        <dbReference type="Rhea" id="RHEA-COMP:15536"/>
        <dbReference type="ChEBI" id="CHEBI:15378"/>
        <dbReference type="ChEBI" id="CHEBI:29969"/>
        <dbReference type="ChEBI" id="CHEBI:57856"/>
        <dbReference type="ChEBI" id="CHEBI:59789"/>
        <dbReference type="ChEBI" id="CHEBI:61961"/>
        <dbReference type="EC" id="2.1.1.359"/>
    </reaction>
</comment>
<feature type="region of interest" description="Disordered" evidence="15">
    <location>
        <begin position="544"/>
        <end position="567"/>
    </location>
</feature>
<reference evidence="20" key="1">
    <citation type="submission" date="2024-04" db="EMBL/GenBank/DDBJ databases">
        <authorList>
            <person name="Shaw F."/>
            <person name="Minotto A."/>
        </authorList>
    </citation>
    <scope>NUCLEOTIDE SEQUENCE [LARGE SCALE GENOMIC DNA]</scope>
</reference>
<feature type="compositionally biased region" description="Basic and acidic residues" evidence="15">
    <location>
        <begin position="544"/>
        <end position="564"/>
    </location>
</feature>
<evidence type="ECO:0000259" key="17">
    <source>
        <dbReference type="PROSITE" id="PS50868"/>
    </source>
</evidence>
<evidence type="ECO:0000256" key="1">
    <source>
        <dbReference type="ARBA" id="ARBA00004123"/>
    </source>
</evidence>
<feature type="compositionally biased region" description="Acidic residues" evidence="15">
    <location>
        <begin position="800"/>
        <end position="810"/>
    </location>
</feature>
<dbReference type="Gene3D" id="2.170.270.10">
    <property type="entry name" value="SET domain"/>
    <property type="match status" value="1"/>
</dbReference>
<dbReference type="Pfam" id="PF17907">
    <property type="entry name" value="AWS"/>
    <property type="match status" value="1"/>
</dbReference>
<name>A0ABP1CR66_9APHY</name>
<dbReference type="InterPro" id="IPR025788">
    <property type="entry name" value="Set2_fungi"/>
</dbReference>
<dbReference type="PANTHER" id="PTHR22884">
    <property type="entry name" value="SET DOMAIN PROTEINS"/>
    <property type="match status" value="1"/>
</dbReference>
<feature type="domain" description="AWS" evidence="18">
    <location>
        <begin position="152"/>
        <end position="205"/>
    </location>
</feature>
<dbReference type="PROSITE" id="PS51215">
    <property type="entry name" value="AWS"/>
    <property type="match status" value="1"/>
</dbReference>
<feature type="domain" description="Post-SET" evidence="17">
    <location>
        <begin position="331"/>
        <end position="347"/>
    </location>
</feature>
<dbReference type="InterPro" id="IPR003616">
    <property type="entry name" value="Post-SET_dom"/>
</dbReference>
<dbReference type="EMBL" id="OZ037953">
    <property type="protein sequence ID" value="CAL1698156.1"/>
    <property type="molecule type" value="Genomic_DNA"/>
</dbReference>
<dbReference type="InterPro" id="IPR046341">
    <property type="entry name" value="SET_dom_sf"/>
</dbReference>
<evidence type="ECO:0000256" key="2">
    <source>
        <dbReference type="ARBA" id="ARBA00004286"/>
    </source>
</evidence>
<sequence>MSSRPRSQSPKRQGEGAIPPYTMADVDGIKDVVKLFDGGSVEGEPIDLRDKVADKLEEGYLKMEEDTDTVMGDITPPSGSPASDGKEGFSDEGLESSRKSSTPPVSTKTKKKSEPQLIGDLPRAEEGALSTFVEIPENHYQYNTLGRSRDAQDIMTCDCQYEHGVDDPIDACGDDCINRLTQVECLPDDCRCRHHCQNQRFQNKQYAPIEIVQTEKKGFGLRAGADLPRDTFIYEYVGDVVSQPSFLKRMRQYAEEGIRHFYFMMLQKDEFIDATKRGGIGRFANHSCNPNCYVARWTVGARVRMGIFASRRIKKDEELTFNYNVDRYGHDAQPCYCGEPNCVGFIGGKTQTDIAAMDDLFLDALGISDEVEQLGLKGSKKKKGRRLDEDYMPTLKPLIERDAPKIVQAMRQTQSRKVLFKLLTRVKMTEDQSPLRQIMRLRGFNVMKNILDDYVQDVEMITLALECMMNWPLIQRNKVEDCKITENVTQLCQSEIEALASLAQKLSGQWDQLEYAYRIPKRMKGENEDEIPFDPKLVLYREEEDARPMKRNRRSESPHPKLDIKPLGFRAFHAPARDNNAGWSERQTQMQKSTIPSKDAIAAVIAAAAAAQEAAALQAAHDAAQAELERQSKEARKMAAKKKASVNKEAREERRQLKEKRLLKLVGAIVVKSMSKYQKQMDHDTFKKHAKELTQLIAEKEKKSSSYKESKLDGLSDEKTAKIKKFAKEYIVKVLRKMEKKRRESSSGKNGESSSMTTSTPDDLPGEDLHGDNSLPDISLEDVMDIDGGDYNGQTYNEEPSPEEPSPEGQEDSHSSVSSRDPIRFKLRTTIDPRRHRSSDSDHDWAGTSSRIAVGLE</sequence>
<evidence type="ECO:0000256" key="13">
    <source>
        <dbReference type="ARBA" id="ARBA00030091"/>
    </source>
</evidence>
<feature type="compositionally biased region" description="Acidic residues" evidence="15">
    <location>
        <begin position="779"/>
        <end position="788"/>
    </location>
</feature>
<feature type="compositionally biased region" description="Low complexity" evidence="15">
    <location>
        <begin position="1"/>
        <end position="11"/>
    </location>
</feature>
<keyword evidence="5" id="KW-0158">Chromosome</keyword>